<dbReference type="Proteomes" id="UP000001508">
    <property type="component" value="Chromosome"/>
</dbReference>
<feature type="modified residue" description="Phosphohistidine" evidence="16">
    <location>
        <position position="745"/>
    </location>
</feature>
<feature type="domain" description="PAS" evidence="21">
    <location>
        <begin position="140"/>
        <end position="212"/>
    </location>
</feature>
<keyword evidence="18" id="KW-0175">Coiled coil</keyword>
<feature type="modified residue" description="4-aspartylphosphate" evidence="17">
    <location>
        <position position="599"/>
    </location>
</feature>
<proteinExistence type="predicted"/>
<dbReference type="FunFam" id="3.30.565.10:FF:000010">
    <property type="entry name" value="Sensor histidine kinase RcsC"/>
    <property type="match status" value="1"/>
</dbReference>
<evidence type="ECO:0000256" key="2">
    <source>
        <dbReference type="ARBA" id="ARBA00004651"/>
    </source>
</evidence>
<keyword evidence="12" id="KW-0902">Two-component regulatory system</keyword>
<feature type="coiled-coil region" evidence="18">
    <location>
        <begin position="257"/>
        <end position="287"/>
    </location>
</feature>
<dbReference type="Gene3D" id="3.30.450.20">
    <property type="entry name" value="PAS domain"/>
    <property type="match status" value="1"/>
</dbReference>
<dbReference type="SMART" id="SM00086">
    <property type="entry name" value="PAC"/>
    <property type="match status" value="1"/>
</dbReference>
<dbReference type="PANTHER" id="PTHR45339">
    <property type="entry name" value="HYBRID SIGNAL TRANSDUCTION HISTIDINE KINASE J"/>
    <property type="match status" value="1"/>
</dbReference>
<dbReference type="InterPro" id="IPR004358">
    <property type="entry name" value="Sig_transdc_His_kin-like_C"/>
</dbReference>
<dbReference type="Gene3D" id="3.30.565.10">
    <property type="entry name" value="Histidine kinase-like ATPase, C-terminal domain"/>
    <property type="match status" value="1"/>
</dbReference>
<dbReference type="InterPro" id="IPR036097">
    <property type="entry name" value="HisK_dim/P_sf"/>
</dbReference>
<dbReference type="Pfam" id="PF01627">
    <property type="entry name" value="Hpt"/>
    <property type="match status" value="1"/>
</dbReference>
<dbReference type="Gene3D" id="1.10.287.130">
    <property type="match status" value="1"/>
</dbReference>
<dbReference type="SUPFAM" id="SSF52172">
    <property type="entry name" value="CheY-like"/>
    <property type="match status" value="2"/>
</dbReference>
<keyword evidence="6" id="KW-0808">Transferase</keyword>
<keyword evidence="13" id="KW-0472">Membrane</keyword>
<dbReference type="EMBL" id="CP001940">
    <property type="protein sequence ID" value="ADH86317.1"/>
    <property type="molecule type" value="Genomic_DNA"/>
</dbReference>
<dbReference type="Pfam" id="PF02518">
    <property type="entry name" value="HATPase_c"/>
    <property type="match status" value="1"/>
</dbReference>
<dbReference type="PRINTS" id="PR00344">
    <property type="entry name" value="BCTRLSENSOR"/>
</dbReference>
<comment type="subunit">
    <text evidence="14">At low DSF concentrations, interacts with RpfF.</text>
</comment>
<evidence type="ECO:0000313" key="24">
    <source>
        <dbReference type="EMBL" id="ADH86317.1"/>
    </source>
</evidence>
<dbReference type="PROSITE" id="PS50110">
    <property type="entry name" value="RESPONSE_REGULATORY"/>
    <property type="match status" value="2"/>
</dbReference>
<dbReference type="eggNOG" id="COG3706">
    <property type="taxonomic scope" value="Bacteria"/>
</dbReference>
<evidence type="ECO:0000259" key="21">
    <source>
        <dbReference type="PROSITE" id="PS50112"/>
    </source>
</evidence>
<organism evidence="24 25">
    <name type="scientific">Desulfurivibrio alkaliphilus (strain DSM 19089 / UNIQEM U267 / AHT2)</name>
    <dbReference type="NCBI Taxonomy" id="589865"/>
    <lineage>
        <taxon>Bacteria</taxon>
        <taxon>Pseudomonadati</taxon>
        <taxon>Thermodesulfobacteriota</taxon>
        <taxon>Desulfobulbia</taxon>
        <taxon>Desulfobulbales</taxon>
        <taxon>Desulfobulbaceae</taxon>
        <taxon>Desulfurivibrio</taxon>
    </lineage>
</organism>
<dbReference type="FunFam" id="1.10.287.130:FF:000002">
    <property type="entry name" value="Two-component osmosensing histidine kinase"/>
    <property type="match status" value="1"/>
</dbReference>
<dbReference type="Pfam" id="PF00512">
    <property type="entry name" value="HisKA"/>
    <property type="match status" value="1"/>
</dbReference>
<keyword evidence="8" id="KW-0547">Nucleotide-binding</keyword>
<name>D6Z442_DESAT</name>
<dbReference type="CDD" id="cd00130">
    <property type="entry name" value="PAS"/>
    <property type="match status" value="1"/>
</dbReference>
<dbReference type="PROSITE" id="PS50894">
    <property type="entry name" value="HPT"/>
    <property type="match status" value="1"/>
</dbReference>
<gene>
    <name evidence="24" type="ordered locus">DaAHT2_1624</name>
</gene>
<dbReference type="InterPro" id="IPR036890">
    <property type="entry name" value="HATPase_C_sf"/>
</dbReference>
<dbReference type="SUPFAM" id="SSF55785">
    <property type="entry name" value="PYP-like sensor domain (PAS domain)"/>
    <property type="match status" value="1"/>
</dbReference>
<dbReference type="InterPro" id="IPR000014">
    <property type="entry name" value="PAS"/>
</dbReference>
<feature type="domain" description="HPt" evidence="23">
    <location>
        <begin position="706"/>
        <end position="799"/>
    </location>
</feature>
<comment type="caution">
    <text evidence="17">Lacks conserved residue(s) required for the propagation of feature annotation.</text>
</comment>
<evidence type="ECO:0000256" key="5">
    <source>
        <dbReference type="ARBA" id="ARBA00022553"/>
    </source>
</evidence>
<dbReference type="SMART" id="SM00448">
    <property type="entry name" value="REC"/>
    <property type="match status" value="2"/>
</dbReference>
<keyword evidence="5 17" id="KW-0597">Phosphoprotein</keyword>
<dbReference type="SMART" id="SM00388">
    <property type="entry name" value="HisKA"/>
    <property type="match status" value="1"/>
</dbReference>
<evidence type="ECO:0000256" key="7">
    <source>
        <dbReference type="ARBA" id="ARBA00022692"/>
    </source>
</evidence>
<evidence type="ECO:0000256" key="12">
    <source>
        <dbReference type="ARBA" id="ARBA00023012"/>
    </source>
</evidence>
<evidence type="ECO:0000259" key="23">
    <source>
        <dbReference type="PROSITE" id="PS50894"/>
    </source>
</evidence>
<dbReference type="Pfam" id="PF08447">
    <property type="entry name" value="PAS_3"/>
    <property type="match status" value="1"/>
</dbReference>
<dbReference type="eggNOG" id="COG2205">
    <property type="taxonomic scope" value="Bacteria"/>
</dbReference>
<dbReference type="GO" id="GO:0005886">
    <property type="term" value="C:plasma membrane"/>
    <property type="evidence" value="ECO:0007669"/>
    <property type="project" value="UniProtKB-SubCell"/>
</dbReference>
<dbReference type="SUPFAM" id="SSF55874">
    <property type="entry name" value="ATPase domain of HSP90 chaperone/DNA topoisomerase II/histidine kinase"/>
    <property type="match status" value="1"/>
</dbReference>
<evidence type="ECO:0000259" key="22">
    <source>
        <dbReference type="PROSITE" id="PS50113"/>
    </source>
</evidence>
<keyword evidence="11" id="KW-1133">Transmembrane helix</keyword>
<dbReference type="CDD" id="cd00156">
    <property type="entry name" value="REC"/>
    <property type="match status" value="1"/>
</dbReference>
<dbReference type="InterPro" id="IPR000700">
    <property type="entry name" value="PAS-assoc_C"/>
</dbReference>
<dbReference type="NCBIfam" id="TIGR00229">
    <property type="entry name" value="sensory_box"/>
    <property type="match status" value="1"/>
</dbReference>
<evidence type="ECO:0000256" key="17">
    <source>
        <dbReference type="PROSITE-ProRule" id="PRU00169"/>
    </source>
</evidence>
<keyword evidence="7" id="KW-0812">Transmembrane</keyword>
<dbReference type="InterPro" id="IPR003594">
    <property type="entry name" value="HATPase_dom"/>
</dbReference>
<dbReference type="InterPro" id="IPR036641">
    <property type="entry name" value="HPT_dom_sf"/>
</dbReference>
<dbReference type="EC" id="2.7.13.3" evidence="3"/>
<dbReference type="SUPFAM" id="SSF47384">
    <property type="entry name" value="Homodimeric domain of signal transducing histidine kinase"/>
    <property type="match status" value="1"/>
</dbReference>
<keyword evidence="4" id="KW-1003">Cell membrane</keyword>
<dbReference type="InterPro" id="IPR001610">
    <property type="entry name" value="PAC"/>
</dbReference>
<feature type="domain" description="Response regulatory" evidence="20">
    <location>
        <begin position="550"/>
        <end position="667"/>
    </location>
</feature>
<evidence type="ECO:0000256" key="18">
    <source>
        <dbReference type="SAM" id="Coils"/>
    </source>
</evidence>
<dbReference type="PANTHER" id="PTHR45339:SF1">
    <property type="entry name" value="HYBRID SIGNAL TRANSDUCTION HISTIDINE KINASE J"/>
    <property type="match status" value="1"/>
</dbReference>
<dbReference type="SMART" id="SM00387">
    <property type="entry name" value="HATPase_c"/>
    <property type="match status" value="1"/>
</dbReference>
<dbReference type="InterPro" id="IPR008207">
    <property type="entry name" value="Sig_transdc_His_kin_Hpt_dom"/>
</dbReference>
<dbReference type="eggNOG" id="COG0745">
    <property type="taxonomic scope" value="Bacteria"/>
</dbReference>
<evidence type="ECO:0000256" key="9">
    <source>
        <dbReference type="ARBA" id="ARBA00022777"/>
    </source>
</evidence>
<dbReference type="InParanoid" id="D6Z442"/>
<dbReference type="GO" id="GO:0005524">
    <property type="term" value="F:ATP binding"/>
    <property type="evidence" value="ECO:0007669"/>
    <property type="project" value="UniProtKB-KW"/>
</dbReference>
<evidence type="ECO:0000256" key="10">
    <source>
        <dbReference type="ARBA" id="ARBA00022840"/>
    </source>
</evidence>
<evidence type="ECO:0000256" key="16">
    <source>
        <dbReference type="PROSITE-ProRule" id="PRU00110"/>
    </source>
</evidence>
<evidence type="ECO:0000313" key="25">
    <source>
        <dbReference type="Proteomes" id="UP000001508"/>
    </source>
</evidence>
<dbReference type="CDD" id="cd00082">
    <property type="entry name" value="HisKA"/>
    <property type="match status" value="1"/>
</dbReference>
<dbReference type="SUPFAM" id="SSF47226">
    <property type="entry name" value="Histidine-containing phosphotransfer domain, HPT domain"/>
    <property type="match status" value="1"/>
</dbReference>
<keyword evidence="10" id="KW-0067">ATP-binding</keyword>
<dbReference type="InterPro" id="IPR035965">
    <property type="entry name" value="PAS-like_dom_sf"/>
</dbReference>
<dbReference type="InterPro" id="IPR013655">
    <property type="entry name" value="PAS_fold_3"/>
</dbReference>
<dbReference type="Gene3D" id="1.20.120.160">
    <property type="entry name" value="HPT domain"/>
    <property type="match status" value="1"/>
</dbReference>
<evidence type="ECO:0000256" key="6">
    <source>
        <dbReference type="ARBA" id="ARBA00022679"/>
    </source>
</evidence>
<dbReference type="CDD" id="cd16922">
    <property type="entry name" value="HATPase_EvgS-ArcB-TorS-like"/>
    <property type="match status" value="1"/>
</dbReference>
<dbReference type="RefSeq" id="WP_013163844.1">
    <property type="nucleotide sequence ID" value="NC_014216.1"/>
</dbReference>
<dbReference type="InterPro" id="IPR011006">
    <property type="entry name" value="CheY-like_superfamily"/>
</dbReference>
<feature type="domain" description="Histidine kinase" evidence="19">
    <location>
        <begin position="308"/>
        <end position="523"/>
    </location>
</feature>
<evidence type="ECO:0000259" key="20">
    <source>
        <dbReference type="PROSITE" id="PS50110"/>
    </source>
</evidence>
<evidence type="ECO:0000256" key="4">
    <source>
        <dbReference type="ARBA" id="ARBA00022475"/>
    </source>
</evidence>
<dbReference type="InterPro" id="IPR005467">
    <property type="entry name" value="His_kinase_dom"/>
</dbReference>
<evidence type="ECO:0000256" key="11">
    <source>
        <dbReference type="ARBA" id="ARBA00022989"/>
    </source>
</evidence>
<evidence type="ECO:0000259" key="19">
    <source>
        <dbReference type="PROSITE" id="PS50109"/>
    </source>
</evidence>
<evidence type="ECO:0000256" key="13">
    <source>
        <dbReference type="ARBA" id="ARBA00023136"/>
    </source>
</evidence>
<dbReference type="FunCoup" id="D6Z442">
    <property type="interactions" value="173"/>
</dbReference>
<dbReference type="HOGENOM" id="CLU_000445_114_15_7"/>
<dbReference type="CDD" id="cd17546">
    <property type="entry name" value="REC_hyHK_CKI1_RcsC-like"/>
    <property type="match status" value="1"/>
</dbReference>
<comment type="subcellular location">
    <subcellularLocation>
        <location evidence="2">Cell membrane</location>
        <topology evidence="2">Multi-pass membrane protein</topology>
    </subcellularLocation>
</comment>
<dbReference type="PROSITE" id="PS50112">
    <property type="entry name" value="PAS"/>
    <property type="match status" value="1"/>
</dbReference>
<evidence type="ECO:0000256" key="14">
    <source>
        <dbReference type="ARBA" id="ARBA00064003"/>
    </source>
</evidence>
<dbReference type="OrthoDB" id="9758705at2"/>
<evidence type="ECO:0000256" key="3">
    <source>
        <dbReference type="ARBA" id="ARBA00012438"/>
    </source>
</evidence>
<keyword evidence="9 24" id="KW-0418">Kinase</keyword>
<evidence type="ECO:0000256" key="1">
    <source>
        <dbReference type="ARBA" id="ARBA00000085"/>
    </source>
</evidence>
<feature type="domain" description="Response regulatory" evidence="20">
    <location>
        <begin position="10"/>
        <end position="127"/>
    </location>
</feature>
<comment type="catalytic activity">
    <reaction evidence="1">
        <text>ATP + protein L-histidine = ADP + protein N-phospho-L-histidine.</text>
        <dbReference type="EC" id="2.7.13.3"/>
    </reaction>
</comment>
<dbReference type="STRING" id="589865.DaAHT2_1624"/>
<dbReference type="GO" id="GO:0000155">
    <property type="term" value="F:phosphorelay sensor kinase activity"/>
    <property type="evidence" value="ECO:0007669"/>
    <property type="project" value="InterPro"/>
</dbReference>
<dbReference type="InterPro" id="IPR003661">
    <property type="entry name" value="HisK_dim/P_dom"/>
</dbReference>
<feature type="domain" description="PAC" evidence="22">
    <location>
        <begin position="216"/>
        <end position="269"/>
    </location>
</feature>
<reference evidence="25" key="1">
    <citation type="submission" date="2010-02" db="EMBL/GenBank/DDBJ databases">
        <title>Complete sequence of Desulfurivibrio alkaliphilus AHT2.</title>
        <authorList>
            <consortium name="US DOE Joint Genome Institute"/>
            <person name="Pitluck S."/>
            <person name="Chertkov O."/>
            <person name="Detter J.C."/>
            <person name="Han C."/>
            <person name="Tapia R."/>
            <person name="Larimer F."/>
            <person name="Land M."/>
            <person name="Hauser L."/>
            <person name="Kyrpides N."/>
            <person name="Mikhailova N."/>
            <person name="Sorokin D.Y."/>
            <person name="Muyzer G."/>
            <person name="Woyke T."/>
        </authorList>
    </citation>
    <scope>NUCLEOTIDE SEQUENCE [LARGE SCALE GENOMIC DNA]</scope>
    <source>
        <strain evidence="25">DSM 19089 / UNIQEM U267 / AHT2</strain>
    </source>
</reference>
<dbReference type="Gene3D" id="3.40.50.2300">
    <property type="match status" value="2"/>
</dbReference>
<dbReference type="PROSITE" id="PS50109">
    <property type="entry name" value="HIS_KIN"/>
    <property type="match status" value="1"/>
</dbReference>
<sequence>MAIPDLKPTTVLLVTDRPSEAALLRHLLQSAGECRYLPRQVQSPAAADRLLRWWQPAVILLSAPAGEDEALGAVRRLRAAAGAIPLIVLGDRDDSHFALQVLTAGAQDFLVKSFLTISTLTRAISQARTRVTLENRLRESQQRLELALSGADLALWDWHLAADHITYDGHWQAITGQQQQELAADGDAWRRLIHPEDRSRVLAALNRHLTGESSTFEAEYRLRHREGHWIWLLDRGRVVQRAEDGTPLRLVGTCLEISRRKQAEAELEQRNEELTRANHQLAASNRRAAVLAAEAEAANRAKSDFLAHMSHEIRTPMNGVIGMTALLLAGDLDEQQRHYAGVIKASGEALLRIINDILDLAKIEAGRLELVSRDFSLPALLAEIFTLLQPEAAAKGLALKEQVAADLPPRLRGDDVRLRQILLNLLGNAIKFTDHGEVELSVSGQHEICFSVRDTGPGVPPELQQQIFAPFEQAGAADRRRPAGTGLGLAICRRLAQLMEGSLRVESTPGAGATFHCVLPFAAAKEAPVETVASGLPLPGDAPPVSAPRRILLAEDNRVNRQVALAILSRQGWRVDAVDDGRQALAALAAENYDLVLLDIEMPVLDGLQTVRALRTRARESRLPPLIALTAHAGGEAQRHYLAAGFDDYLAKPIEPQDLTAMVHRWCSFTLPPAEGSHGPGEDSPRQKASFLVFNERQLLDRLYHDRSLAEQLILVFLAEHSATVEQLSQAATRREFQACTFMAHRLAGAAANLGGEAVNRAARDLEQAAMVFSPDQVDHCLGNLQQQYNRLEQQLQQFLSTSPRRV</sequence>
<dbReference type="InterPro" id="IPR001789">
    <property type="entry name" value="Sig_transdc_resp-reg_receiver"/>
</dbReference>
<evidence type="ECO:0000256" key="8">
    <source>
        <dbReference type="ARBA" id="ARBA00022741"/>
    </source>
</evidence>
<keyword evidence="25" id="KW-1185">Reference proteome</keyword>
<evidence type="ECO:0000256" key="15">
    <source>
        <dbReference type="ARBA" id="ARBA00068150"/>
    </source>
</evidence>
<dbReference type="PROSITE" id="PS50113">
    <property type="entry name" value="PAC"/>
    <property type="match status" value="1"/>
</dbReference>
<accession>D6Z442</accession>
<dbReference type="AlphaFoldDB" id="D6Z442"/>
<dbReference type="Pfam" id="PF00072">
    <property type="entry name" value="Response_reg"/>
    <property type="match status" value="1"/>
</dbReference>
<dbReference type="KEGG" id="dak:DaAHT2_1624"/>
<protein>
    <recommendedName>
        <fullName evidence="15">Sensory/regulatory protein RpfC</fullName>
        <ecNumber evidence="3">2.7.13.3</ecNumber>
    </recommendedName>
</protein>